<dbReference type="InterPro" id="IPR008758">
    <property type="entry name" value="Peptidase_S28"/>
</dbReference>
<dbReference type="OrthoDB" id="2130629at2759"/>
<keyword evidence="2" id="KW-0645">Protease</keyword>
<dbReference type="SUPFAM" id="SSF53474">
    <property type="entry name" value="alpha/beta-Hydrolases"/>
    <property type="match status" value="1"/>
</dbReference>
<comment type="similarity">
    <text evidence="1">Belongs to the peptidase S28 family.</text>
</comment>
<dbReference type="PANTHER" id="PTHR11010:SF120">
    <property type="entry name" value="LYSOSOMAL PRO-X CARBOXYPEPTIDASE"/>
    <property type="match status" value="1"/>
</dbReference>
<evidence type="ECO:0000256" key="4">
    <source>
        <dbReference type="ARBA" id="ARBA00022801"/>
    </source>
</evidence>
<dbReference type="GO" id="GO:0004180">
    <property type="term" value="F:carboxypeptidase activity"/>
    <property type="evidence" value="ECO:0007669"/>
    <property type="project" value="UniProtKB-KW"/>
</dbReference>
<sequence>MKGTSNGSPVTLASCSIQHPISKPFWCSLRFYGKSIPFGGNKEVAYSNSSTLGFLSSTQALADYATLIIDLKKNLSATDSPVVVFGGSYGGMLAAWFRMKYPHVAIGALASSAPILHFLDLVSPYAFTNVITQDYRSESEKCYQVIKGSWKEIEETANKEGGLEVLRKSFRICKNYISADAVQGWMSTALIYTAMTDYPTPSNFLNPLPAYPVRKMCEAIDKSGSGKDTFGKLYAAANIYYNYSGTATCFDLDDDSDPHGLGGWRWQACTEMIMPVGGSNEESIFPASEWKYEDRVSYCQFMFDLQPRPHWITTEFGGHNIKTVLKRSASNIIFFNGLRDPWSAGGVLKNISDTVIAIVAKQGAHHVDLRFSNKQDPQWLKDIRKQEINIISSWISQYYQYLTQ</sequence>
<dbReference type="FunFam" id="1.20.120.980:FF:000001">
    <property type="entry name" value="Dipeptidyl peptidase 7"/>
    <property type="match status" value="1"/>
</dbReference>
<dbReference type="Gene3D" id="3.40.50.1820">
    <property type="entry name" value="alpha/beta hydrolase"/>
    <property type="match status" value="1"/>
</dbReference>
<accession>A0A834SIM1</accession>
<evidence type="ECO:0000313" key="7">
    <source>
        <dbReference type="Proteomes" id="UP000634136"/>
    </source>
</evidence>
<dbReference type="GO" id="GO:0008239">
    <property type="term" value="F:dipeptidyl-peptidase activity"/>
    <property type="evidence" value="ECO:0007669"/>
    <property type="project" value="TreeGrafter"/>
</dbReference>
<name>A0A834SIM1_9FABA</name>
<keyword evidence="6" id="KW-0121">Carboxypeptidase</keyword>
<dbReference type="Proteomes" id="UP000634136">
    <property type="component" value="Unassembled WGS sequence"/>
</dbReference>
<dbReference type="PANTHER" id="PTHR11010">
    <property type="entry name" value="PROTEASE S28 PRO-X CARBOXYPEPTIDASE-RELATED"/>
    <property type="match status" value="1"/>
</dbReference>
<dbReference type="GO" id="GO:0070008">
    <property type="term" value="F:serine-type exopeptidase activity"/>
    <property type="evidence" value="ECO:0007669"/>
    <property type="project" value="InterPro"/>
</dbReference>
<keyword evidence="7" id="KW-1185">Reference proteome</keyword>
<dbReference type="GO" id="GO:0006508">
    <property type="term" value="P:proteolysis"/>
    <property type="evidence" value="ECO:0007669"/>
    <property type="project" value="UniProtKB-KW"/>
</dbReference>
<dbReference type="AlphaFoldDB" id="A0A834SIM1"/>
<evidence type="ECO:0000256" key="3">
    <source>
        <dbReference type="ARBA" id="ARBA00022729"/>
    </source>
</evidence>
<dbReference type="InterPro" id="IPR029058">
    <property type="entry name" value="AB_hydrolase_fold"/>
</dbReference>
<reference evidence="6" key="1">
    <citation type="submission" date="2020-09" db="EMBL/GenBank/DDBJ databases">
        <title>Genome-Enabled Discovery of Anthraquinone Biosynthesis in Senna tora.</title>
        <authorList>
            <person name="Kang S.-H."/>
            <person name="Pandey R.P."/>
            <person name="Lee C.-M."/>
            <person name="Sim J.-S."/>
            <person name="Jeong J.-T."/>
            <person name="Choi B.-S."/>
            <person name="Jung M."/>
            <person name="Ginzburg D."/>
            <person name="Zhao K."/>
            <person name="Won S.Y."/>
            <person name="Oh T.-J."/>
            <person name="Yu Y."/>
            <person name="Kim N.-H."/>
            <person name="Lee O.R."/>
            <person name="Lee T.-H."/>
            <person name="Bashyal P."/>
            <person name="Kim T.-S."/>
            <person name="Lee W.-H."/>
            <person name="Kawkins C."/>
            <person name="Kim C.-K."/>
            <person name="Kim J.S."/>
            <person name="Ahn B.O."/>
            <person name="Rhee S.Y."/>
            <person name="Sohng J.K."/>
        </authorList>
    </citation>
    <scope>NUCLEOTIDE SEQUENCE</scope>
    <source>
        <tissue evidence="6">Leaf</tissue>
    </source>
</reference>
<dbReference type="Pfam" id="PF05577">
    <property type="entry name" value="Peptidase_S28"/>
    <property type="match status" value="1"/>
</dbReference>
<keyword evidence="5" id="KW-0325">Glycoprotein</keyword>
<evidence type="ECO:0000256" key="2">
    <source>
        <dbReference type="ARBA" id="ARBA00022670"/>
    </source>
</evidence>
<evidence type="ECO:0000256" key="1">
    <source>
        <dbReference type="ARBA" id="ARBA00011079"/>
    </source>
</evidence>
<protein>
    <submittedName>
        <fullName evidence="6">Lysosomal Pro-X carboxypeptidase</fullName>
    </submittedName>
</protein>
<comment type="caution">
    <text evidence="6">The sequence shown here is derived from an EMBL/GenBank/DDBJ whole genome shotgun (WGS) entry which is preliminary data.</text>
</comment>
<dbReference type="PROSITE" id="PS51257">
    <property type="entry name" value="PROKAR_LIPOPROTEIN"/>
    <property type="match status" value="1"/>
</dbReference>
<dbReference type="Gene3D" id="1.20.120.980">
    <property type="entry name" value="Serine carboxypeptidase S28, SKS domain"/>
    <property type="match status" value="1"/>
</dbReference>
<organism evidence="6 7">
    <name type="scientific">Senna tora</name>
    <dbReference type="NCBI Taxonomy" id="362788"/>
    <lineage>
        <taxon>Eukaryota</taxon>
        <taxon>Viridiplantae</taxon>
        <taxon>Streptophyta</taxon>
        <taxon>Embryophyta</taxon>
        <taxon>Tracheophyta</taxon>
        <taxon>Spermatophyta</taxon>
        <taxon>Magnoliopsida</taxon>
        <taxon>eudicotyledons</taxon>
        <taxon>Gunneridae</taxon>
        <taxon>Pentapetalae</taxon>
        <taxon>rosids</taxon>
        <taxon>fabids</taxon>
        <taxon>Fabales</taxon>
        <taxon>Fabaceae</taxon>
        <taxon>Caesalpinioideae</taxon>
        <taxon>Cassia clade</taxon>
        <taxon>Senna</taxon>
    </lineage>
</organism>
<dbReference type="InterPro" id="IPR042269">
    <property type="entry name" value="Ser_carbopepase_S28_SKS"/>
</dbReference>
<keyword evidence="3" id="KW-0732">Signal</keyword>
<evidence type="ECO:0000256" key="5">
    <source>
        <dbReference type="ARBA" id="ARBA00023180"/>
    </source>
</evidence>
<proteinExistence type="inferred from homology"/>
<evidence type="ECO:0000313" key="6">
    <source>
        <dbReference type="EMBL" id="KAF7804264.1"/>
    </source>
</evidence>
<gene>
    <name evidence="6" type="ORF">G2W53_043375</name>
</gene>
<keyword evidence="4" id="KW-0378">Hydrolase</keyword>
<dbReference type="EMBL" id="JAAIUW010000013">
    <property type="protein sequence ID" value="KAF7804264.1"/>
    <property type="molecule type" value="Genomic_DNA"/>
</dbReference>